<feature type="active site" description="Nucleophile" evidence="1">
    <location>
        <position position="116"/>
    </location>
</feature>
<dbReference type="InterPro" id="IPR007035">
    <property type="entry name" value="Peptidase_M55"/>
</dbReference>
<dbReference type="SUPFAM" id="SSF63992">
    <property type="entry name" value="Dipeptide transport protein"/>
    <property type="match status" value="1"/>
</dbReference>
<feature type="binding site" evidence="2">
    <location>
        <position position="103"/>
    </location>
    <ligand>
        <name>Zn(2+)</name>
        <dbReference type="ChEBI" id="CHEBI:29105"/>
        <label>2</label>
    </ligand>
</feature>
<dbReference type="Gene3D" id="3.40.50.10780">
    <property type="entry name" value="Dipeptide transport protein"/>
    <property type="match status" value="1"/>
</dbReference>
<feature type="binding site" evidence="2">
    <location>
        <position position="8"/>
    </location>
    <ligand>
        <name>Zn(2+)</name>
        <dbReference type="ChEBI" id="CHEBI:29105"/>
        <label>1</label>
    </ligand>
</feature>
<dbReference type="GO" id="GO:0046872">
    <property type="term" value="F:metal ion binding"/>
    <property type="evidence" value="ECO:0007669"/>
    <property type="project" value="UniProtKB-KW"/>
</dbReference>
<gene>
    <name evidence="3" type="ORF">GXN76_04730</name>
</gene>
<dbReference type="Gene3D" id="3.30.1360.130">
    <property type="entry name" value="Dipeptide transport protein"/>
    <property type="match status" value="1"/>
</dbReference>
<dbReference type="RefSeq" id="WP_173220976.1">
    <property type="nucleotide sequence ID" value="NZ_CP048104.1"/>
</dbReference>
<proteinExistence type="predicted"/>
<reference evidence="3 4" key="1">
    <citation type="submission" date="2020-01" db="EMBL/GenBank/DDBJ databases">
        <authorList>
            <person name="Gulvik C.A."/>
            <person name="Batra D.G."/>
        </authorList>
    </citation>
    <scope>NUCLEOTIDE SEQUENCE [LARGE SCALE GENOMIC DNA]</scope>
    <source>
        <strain evidence="3 4">W9323</strain>
    </source>
</reference>
<dbReference type="AlphaFoldDB" id="A0A7D3XLN7"/>
<dbReference type="Proteomes" id="UP000503088">
    <property type="component" value="Chromosome"/>
</dbReference>
<evidence type="ECO:0000256" key="1">
    <source>
        <dbReference type="PIRSR" id="PIRSR015853-1"/>
    </source>
</evidence>
<evidence type="ECO:0000256" key="2">
    <source>
        <dbReference type="PIRSR" id="PIRSR015853-2"/>
    </source>
</evidence>
<dbReference type="Pfam" id="PF04951">
    <property type="entry name" value="Peptidase_M55"/>
    <property type="match status" value="1"/>
</dbReference>
<protein>
    <submittedName>
        <fullName evidence="3">M55 family metallopeptidase</fullName>
    </submittedName>
</protein>
<evidence type="ECO:0000313" key="3">
    <source>
        <dbReference type="EMBL" id="QKG83849.1"/>
    </source>
</evidence>
<sequence length="277" mass="30144">MKIYISADMEGISGVATNEQLKQERDYRRFCKLMTEDVNAAISGAFDGGASQVVVCDGHGNMSNILVEELDSRAELITGNNRVMCQMEGLDRSFDGAFFVGYHGREGGSAEAVINHTLAGCVSDIRINGQSVGEIGMNAGVAGFYDVPLLLVTGDEATAQEAKTVIPNVETAVVKYGLDRFSARLLPLSQAQQRIRESAKQAVHRHHEISPYYVEGPVTYEIVFQGTNHALMTTTLPTVEQVGPKTIRFTMSDCISAYKHMWACVIIAMSATRGVLE</sequence>
<dbReference type="KEGG" id="kpul:GXN76_04730"/>
<keyword evidence="2" id="KW-0862">Zinc</keyword>
<keyword evidence="4" id="KW-1185">Reference proteome</keyword>
<feature type="binding site" evidence="2">
    <location>
        <position position="8"/>
    </location>
    <ligand>
        <name>Zn(2+)</name>
        <dbReference type="ChEBI" id="CHEBI:29105"/>
        <label>2</label>
    </ligand>
</feature>
<evidence type="ECO:0000313" key="4">
    <source>
        <dbReference type="Proteomes" id="UP000503088"/>
    </source>
</evidence>
<dbReference type="PIRSF" id="PIRSF015853">
    <property type="entry name" value="Pep_DppA"/>
    <property type="match status" value="1"/>
</dbReference>
<name>A0A7D3XLN7_9BACL</name>
<feature type="binding site" evidence="2">
    <location>
        <position position="10"/>
    </location>
    <ligand>
        <name>Zn(2+)</name>
        <dbReference type="ChEBI" id="CHEBI:29105"/>
        <label>1</label>
    </ligand>
</feature>
<feature type="binding site" evidence="2">
    <location>
        <position position="134"/>
    </location>
    <ligand>
        <name>Zn(2+)</name>
        <dbReference type="ChEBI" id="CHEBI:29105"/>
        <label>2</label>
    </ligand>
</feature>
<accession>A0A7D3XLN7</accession>
<dbReference type="InterPro" id="IPR027476">
    <property type="entry name" value="DppA_N"/>
</dbReference>
<feature type="binding site" evidence="2">
    <location>
        <position position="59"/>
    </location>
    <ligand>
        <name>Zn(2+)</name>
        <dbReference type="ChEBI" id="CHEBI:29105"/>
        <label>2</label>
    </ligand>
</feature>
<dbReference type="InterPro" id="IPR036177">
    <property type="entry name" value="Peptidase_M55_sf"/>
</dbReference>
<keyword evidence="2" id="KW-0479">Metal-binding</keyword>
<organism evidence="3 4">
    <name type="scientific">Kroppenstedtia pulmonis</name>
    <dbReference type="NCBI Taxonomy" id="1380685"/>
    <lineage>
        <taxon>Bacteria</taxon>
        <taxon>Bacillati</taxon>
        <taxon>Bacillota</taxon>
        <taxon>Bacilli</taxon>
        <taxon>Bacillales</taxon>
        <taxon>Thermoactinomycetaceae</taxon>
        <taxon>Kroppenstedtia</taxon>
    </lineage>
</organism>
<dbReference type="CDD" id="cd08663">
    <property type="entry name" value="DAP_dppA_1"/>
    <property type="match status" value="1"/>
</dbReference>
<dbReference type="EMBL" id="CP048104">
    <property type="protein sequence ID" value="QKG83849.1"/>
    <property type="molecule type" value="Genomic_DNA"/>
</dbReference>